<proteinExistence type="predicted"/>
<name>A0A399DQR2_9DEIN</name>
<dbReference type="Proteomes" id="UP000266089">
    <property type="component" value="Unassembled WGS sequence"/>
</dbReference>
<evidence type="ECO:0000313" key="2">
    <source>
        <dbReference type="Proteomes" id="UP000266089"/>
    </source>
</evidence>
<gene>
    <name evidence="1" type="ORF">Mcate_02727</name>
</gene>
<organism evidence="1 2">
    <name type="scientific">Meiothermus taiwanensis</name>
    <dbReference type="NCBI Taxonomy" id="172827"/>
    <lineage>
        <taxon>Bacteria</taxon>
        <taxon>Thermotogati</taxon>
        <taxon>Deinococcota</taxon>
        <taxon>Deinococci</taxon>
        <taxon>Thermales</taxon>
        <taxon>Thermaceae</taxon>
        <taxon>Meiothermus</taxon>
    </lineage>
</organism>
<dbReference type="RefSeq" id="WP_182482394.1">
    <property type="nucleotide sequence ID" value="NZ_JBHSXZ010000070.1"/>
</dbReference>
<comment type="caution">
    <text evidence="1">The sequence shown here is derived from an EMBL/GenBank/DDBJ whole genome shotgun (WGS) entry which is preliminary data.</text>
</comment>
<dbReference type="AlphaFoldDB" id="A0A399DQR2"/>
<reference evidence="1 2" key="1">
    <citation type="submission" date="2018-08" db="EMBL/GenBank/DDBJ databases">
        <title>Meiothermus cateniformans JCM 15151 genome sequencing project.</title>
        <authorList>
            <person name="Da Costa M.S."/>
            <person name="Albuquerque L."/>
            <person name="Raposo P."/>
            <person name="Froufe H.J.C."/>
            <person name="Barroso C.S."/>
            <person name="Egas C."/>
        </authorList>
    </citation>
    <scope>NUCLEOTIDE SEQUENCE [LARGE SCALE GENOMIC DNA]</scope>
    <source>
        <strain evidence="1 2">JCM 15151</strain>
    </source>
</reference>
<evidence type="ECO:0000313" key="1">
    <source>
        <dbReference type="EMBL" id="RIH74406.1"/>
    </source>
</evidence>
<accession>A0A399DQR2</accession>
<sequence>MRKVRLFLVLLVFLVLGLRETARACTHPDCPPPGVVRPGAPSGTGR</sequence>
<dbReference type="EMBL" id="QWKX01000117">
    <property type="protein sequence ID" value="RIH74406.1"/>
    <property type="molecule type" value="Genomic_DNA"/>
</dbReference>
<protein>
    <submittedName>
        <fullName evidence="1">Uncharacterized protein</fullName>
    </submittedName>
</protein>